<dbReference type="Gene3D" id="3.40.50.1820">
    <property type="entry name" value="alpha/beta hydrolase"/>
    <property type="match status" value="1"/>
</dbReference>
<dbReference type="InterPro" id="IPR019819">
    <property type="entry name" value="Carboxylesterase_B_CS"/>
</dbReference>
<keyword evidence="2 3" id="KW-0378">Hydrolase</keyword>
<protein>
    <recommendedName>
        <fullName evidence="3">Carboxylic ester hydrolase</fullName>
        <ecNumber evidence="3">3.1.1.-</ecNumber>
    </recommendedName>
</protein>
<accession>A0A556ACR0</accession>
<feature type="signal peptide" evidence="3">
    <location>
        <begin position="1"/>
        <end position="22"/>
    </location>
</feature>
<evidence type="ECO:0000313" key="5">
    <source>
        <dbReference type="EMBL" id="TSH90671.1"/>
    </source>
</evidence>
<keyword evidence="3" id="KW-0732">Signal</keyword>
<feature type="domain" description="Carboxylesterase type B" evidence="4">
    <location>
        <begin position="23"/>
        <end position="497"/>
    </location>
</feature>
<evidence type="ECO:0000256" key="2">
    <source>
        <dbReference type="ARBA" id="ARBA00022801"/>
    </source>
</evidence>
<dbReference type="EC" id="3.1.1.-" evidence="3"/>
<evidence type="ECO:0000259" key="4">
    <source>
        <dbReference type="Pfam" id="PF00135"/>
    </source>
</evidence>
<dbReference type="PANTHER" id="PTHR11559">
    <property type="entry name" value="CARBOXYLESTERASE"/>
    <property type="match status" value="1"/>
</dbReference>
<evidence type="ECO:0000313" key="6">
    <source>
        <dbReference type="Proteomes" id="UP000318405"/>
    </source>
</evidence>
<dbReference type="InterPro" id="IPR019826">
    <property type="entry name" value="Carboxylesterase_B_AS"/>
</dbReference>
<comment type="caution">
    <text evidence="5">The sequence shown here is derived from an EMBL/GenBank/DDBJ whole genome shotgun (WGS) entry which is preliminary data.</text>
</comment>
<keyword evidence="6" id="KW-1185">Reference proteome</keyword>
<evidence type="ECO:0000256" key="1">
    <source>
        <dbReference type="ARBA" id="ARBA00005964"/>
    </source>
</evidence>
<dbReference type="OrthoDB" id="9775851at2"/>
<dbReference type="Pfam" id="PF00135">
    <property type="entry name" value="COesterase"/>
    <property type="match status" value="1"/>
</dbReference>
<dbReference type="EMBL" id="VLTJ01000039">
    <property type="protein sequence ID" value="TSH90671.1"/>
    <property type="molecule type" value="Genomic_DNA"/>
</dbReference>
<reference evidence="5 6" key="1">
    <citation type="submission" date="2019-07" db="EMBL/GenBank/DDBJ databases">
        <title>Qingshengfaniella alkalisoli gen. nov., sp. nov., isolated from saline soil.</title>
        <authorList>
            <person name="Xu L."/>
            <person name="Huang X.-X."/>
            <person name="Sun J.-Q."/>
        </authorList>
    </citation>
    <scope>NUCLEOTIDE SEQUENCE [LARGE SCALE GENOMIC DNA]</scope>
    <source>
        <strain evidence="5 6">DSM 27279</strain>
    </source>
</reference>
<name>A0A556ACR0_9BURK</name>
<organism evidence="5 6">
    <name type="scientific">Verticiella sediminum</name>
    <dbReference type="NCBI Taxonomy" id="1247510"/>
    <lineage>
        <taxon>Bacteria</taxon>
        <taxon>Pseudomonadati</taxon>
        <taxon>Pseudomonadota</taxon>
        <taxon>Betaproteobacteria</taxon>
        <taxon>Burkholderiales</taxon>
        <taxon>Alcaligenaceae</taxon>
        <taxon>Verticiella</taxon>
    </lineage>
</organism>
<dbReference type="AlphaFoldDB" id="A0A556ACR0"/>
<gene>
    <name evidence="5" type="ORF">FOZ76_23005</name>
</gene>
<dbReference type="GO" id="GO:0016787">
    <property type="term" value="F:hydrolase activity"/>
    <property type="evidence" value="ECO:0007669"/>
    <property type="project" value="UniProtKB-KW"/>
</dbReference>
<evidence type="ECO:0000256" key="3">
    <source>
        <dbReference type="RuleBase" id="RU361235"/>
    </source>
</evidence>
<dbReference type="PROSITE" id="PS00941">
    <property type="entry name" value="CARBOXYLESTERASE_B_2"/>
    <property type="match status" value="1"/>
</dbReference>
<dbReference type="InterPro" id="IPR002018">
    <property type="entry name" value="CarbesteraseB"/>
</dbReference>
<dbReference type="InterPro" id="IPR050309">
    <property type="entry name" value="Type-B_Carboxylest/Lipase"/>
</dbReference>
<dbReference type="SUPFAM" id="SSF53474">
    <property type="entry name" value="alpha/beta-Hydrolases"/>
    <property type="match status" value="1"/>
</dbReference>
<dbReference type="RefSeq" id="WP_143950588.1">
    <property type="nucleotide sequence ID" value="NZ_BAABMB010000003.1"/>
</dbReference>
<dbReference type="Proteomes" id="UP000318405">
    <property type="component" value="Unassembled WGS sequence"/>
</dbReference>
<sequence>MAASLVLAGAACAPAAALPAAAAPVVTIAQGRLAGSAENGLHVFKGVPYAQAPVGELRWKPPVPDAGWQGVRDATAFGPSCVQPPLAADNIYADPPAAMSEDCLTLNVWAPADARNAPVVVWIHGGSLRMGGSAQPMHDGAHFARRGVVFVSINYRLGVLGWLAHPALRAESPQHASGNYGLLDQIQALRWVRDNVAAFGGDSANVTVMGESAGALSVTYLLTSPLARGLFHKAIAQSANIRAVPELTGPAYGLPAAGQIGADIAKAVGAADLPALRAMDAETLTLASTKAGFSPQGTVDGWSLPAQVVDTFDRGEQARVPLLAGFNSGEVRSQRFLPATPPDAATYEAEITRRYGDLAPAFLRLYPASDVQESMLATLRDAIYGWATERMVRQQAQAGLPAYLYIFDHCYPAARQRGLCAFHASELPYVFGQVGPDAALSVNWPRPEGAAEAALSDAMLDYWVGFIRDGVPAGAGRPAWPPYARNEGYMRFADGPKPGADPIAGMFEMQEELVSRRRRAGQQWFLNVGVAAPVVPPRSPATH</sequence>
<proteinExistence type="inferred from homology"/>
<dbReference type="InterPro" id="IPR029058">
    <property type="entry name" value="AB_hydrolase_fold"/>
</dbReference>
<dbReference type="PROSITE" id="PS00122">
    <property type="entry name" value="CARBOXYLESTERASE_B_1"/>
    <property type="match status" value="1"/>
</dbReference>
<comment type="similarity">
    <text evidence="1 3">Belongs to the type-B carboxylesterase/lipase family.</text>
</comment>
<feature type="chain" id="PRO_5022257080" description="Carboxylic ester hydrolase" evidence="3">
    <location>
        <begin position="23"/>
        <end position="543"/>
    </location>
</feature>